<keyword evidence="10" id="KW-1185">Reference proteome</keyword>
<evidence type="ECO:0000256" key="4">
    <source>
        <dbReference type="ARBA" id="ARBA00023134"/>
    </source>
</evidence>
<dbReference type="CDD" id="cd01898">
    <property type="entry name" value="Obg"/>
    <property type="match status" value="1"/>
</dbReference>
<keyword evidence="4 5" id="KW-0342">GTP-binding</keyword>
<evidence type="ECO:0000256" key="5">
    <source>
        <dbReference type="HAMAP-Rule" id="MF_01454"/>
    </source>
</evidence>
<feature type="binding site" evidence="5">
    <location>
        <begin position="191"/>
        <end position="195"/>
    </location>
    <ligand>
        <name>GTP</name>
        <dbReference type="ChEBI" id="CHEBI:37565"/>
    </ligand>
</feature>
<dbReference type="InterPro" id="IPR014100">
    <property type="entry name" value="GTP-bd_Obg/CgtA"/>
</dbReference>
<dbReference type="InterPro" id="IPR006073">
    <property type="entry name" value="GTP-bd"/>
</dbReference>
<dbReference type="HAMAP" id="MF_01454">
    <property type="entry name" value="GTPase_Obg"/>
    <property type="match status" value="1"/>
</dbReference>
<feature type="binding site" evidence="5">
    <location>
        <position position="173"/>
    </location>
    <ligand>
        <name>Mg(2+)</name>
        <dbReference type="ChEBI" id="CHEBI:18420"/>
    </ligand>
</feature>
<comment type="similarity">
    <text evidence="1 5">Belongs to the TRAFAC class OBG-HflX-like GTPase superfamily. OBG GTPase family.</text>
</comment>
<comment type="subcellular location">
    <subcellularLocation>
        <location evidence="5">Cytoplasm</location>
    </subcellularLocation>
</comment>
<comment type="subunit">
    <text evidence="5">Monomer.</text>
</comment>
<evidence type="ECO:0000259" key="7">
    <source>
        <dbReference type="PROSITE" id="PS51710"/>
    </source>
</evidence>
<dbReference type="PIRSF" id="PIRSF002401">
    <property type="entry name" value="GTP_bd_Obg/CgtA"/>
    <property type="match status" value="1"/>
</dbReference>
<gene>
    <name evidence="9" type="primary">cgtA</name>
    <name evidence="5" type="synonym">obg</name>
    <name evidence="9" type="ORF">ABDB84_15610</name>
</gene>
<dbReference type="Gene3D" id="2.70.210.12">
    <property type="entry name" value="GTP1/OBG domain"/>
    <property type="match status" value="1"/>
</dbReference>
<dbReference type="SUPFAM" id="SSF52540">
    <property type="entry name" value="P-loop containing nucleoside triphosphate hydrolases"/>
    <property type="match status" value="1"/>
</dbReference>
<protein>
    <recommendedName>
        <fullName evidence="5">GTPase Obg</fullName>
        <ecNumber evidence="5">3.6.5.-</ecNumber>
    </recommendedName>
    <alternativeName>
        <fullName evidence="5">GTP-binding protein Obg</fullName>
    </alternativeName>
</protein>
<feature type="domain" description="OBG-type G" evidence="7">
    <location>
        <begin position="160"/>
        <end position="334"/>
    </location>
</feature>
<keyword evidence="5" id="KW-0378">Hydrolase</keyword>
<dbReference type="InterPro" id="IPR045086">
    <property type="entry name" value="OBG_GTPase"/>
</dbReference>
<dbReference type="RefSeq" id="WP_345920683.1">
    <property type="nucleotide sequence ID" value="NZ_JBDIVE010000009.1"/>
</dbReference>
<evidence type="ECO:0000256" key="1">
    <source>
        <dbReference type="ARBA" id="ARBA00007699"/>
    </source>
</evidence>
<dbReference type="InterPro" id="IPR006169">
    <property type="entry name" value="GTP1_OBG_dom"/>
</dbReference>
<evidence type="ECO:0000259" key="8">
    <source>
        <dbReference type="PROSITE" id="PS51883"/>
    </source>
</evidence>
<comment type="cofactor">
    <cofactor evidence="5">
        <name>Mg(2+)</name>
        <dbReference type="ChEBI" id="CHEBI:18420"/>
    </cofactor>
</comment>
<dbReference type="InterPro" id="IPR036726">
    <property type="entry name" value="GTP1_OBG_dom_sf"/>
</dbReference>
<dbReference type="NCBIfam" id="NF008955">
    <property type="entry name" value="PRK12297.1"/>
    <property type="match status" value="1"/>
</dbReference>
<dbReference type="NCBIfam" id="NF008956">
    <property type="entry name" value="PRK12299.1"/>
    <property type="match status" value="1"/>
</dbReference>
<dbReference type="NCBIfam" id="TIGR02729">
    <property type="entry name" value="Obg_CgtA"/>
    <property type="match status" value="1"/>
</dbReference>
<dbReference type="Pfam" id="PF01018">
    <property type="entry name" value="GTP1_OBG"/>
    <property type="match status" value="1"/>
</dbReference>
<dbReference type="SUPFAM" id="SSF82051">
    <property type="entry name" value="Obg GTP-binding protein N-terminal domain"/>
    <property type="match status" value="1"/>
</dbReference>
<evidence type="ECO:0000256" key="2">
    <source>
        <dbReference type="ARBA" id="ARBA00022741"/>
    </source>
</evidence>
<evidence type="ECO:0000313" key="10">
    <source>
        <dbReference type="Proteomes" id="UP001410394"/>
    </source>
</evidence>
<feature type="binding site" evidence="5">
    <location>
        <begin position="213"/>
        <end position="216"/>
    </location>
    <ligand>
        <name>GTP</name>
        <dbReference type="ChEBI" id="CHEBI:37565"/>
    </ligand>
</feature>
<accession>A0ABU9Z1L8</accession>
<dbReference type="InterPro" id="IPR031167">
    <property type="entry name" value="G_OBG"/>
</dbReference>
<dbReference type="PROSITE" id="PS51883">
    <property type="entry name" value="OBG"/>
    <property type="match status" value="1"/>
</dbReference>
<evidence type="ECO:0000256" key="3">
    <source>
        <dbReference type="ARBA" id="ARBA00022842"/>
    </source>
</evidence>
<dbReference type="Gene3D" id="3.40.50.300">
    <property type="entry name" value="P-loop containing nucleotide triphosphate hydrolases"/>
    <property type="match status" value="1"/>
</dbReference>
<comment type="caution">
    <text evidence="9">The sequence shown here is derived from an EMBL/GenBank/DDBJ whole genome shotgun (WGS) entry which is preliminary data.</text>
</comment>
<sequence>MKFYDEARIEVIAGDGGNGMASFRREKYIPFGGPNGGDGGRGGSVWLVGDRNINTLVDCRYTRVFRAQRGENGGSSDCYGKGGEDITLRLPVGTVVKNNETGEIMADLDEDGKRVLIAKGGEGGLGNLHFKSSTNRAPRQKTMGKPGERFELSLELKILADVGLLGMPNAGKSTFIRAVSAAKPKVADYPFTTLAPNLGVVRTVEGRSFVIADVPGLIEGAAEGAGLGHRFLRHLQRTHLLMHLVDLAPFDPEADPVREARAIVEELGKYDEGLLNKPRWLILNKLDLIPEAERAGRIRAFLDAYGEPEHWFAIAGITGDGCKELIFAIQDYLDAQPRRTQEEMLEQIAGGPQPKKVEPAADDEDEEDDDDDFEGEIIYVRD</sequence>
<dbReference type="PROSITE" id="PS51710">
    <property type="entry name" value="G_OBG"/>
    <property type="match status" value="1"/>
</dbReference>
<organism evidence="9 10">
    <name type="scientific">Uliginosibacterium sediminicola</name>
    <dbReference type="NCBI Taxonomy" id="2024550"/>
    <lineage>
        <taxon>Bacteria</taxon>
        <taxon>Pseudomonadati</taxon>
        <taxon>Pseudomonadota</taxon>
        <taxon>Betaproteobacteria</taxon>
        <taxon>Rhodocyclales</taxon>
        <taxon>Zoogloeaceae</taxon>
        <taxon>Uliginosibacterium</taxon>
    </lineage>
</organism>
<dbReference type="PROSITE" id="PS00905">
    <property type="entry name" value="GTP1_OBG"/>
    <property type="match status" value="1"/>
</dbReference>
<dbReference type="Pfam" id="PF01926">
    <property type="entry name" value="MMR_HSR1"/>
    <property type="match status" value="1"/>
</dbReference>
<feature type="binding site" evidence="5">
    <location>
        <position position="193"/>
    </location>
    <ligand>
        <name>Mg(2+)</name>
        <dbReference type="ChEBI" id="CHEBI:18420"/>
    </ligand>
</feature>
<keyword evidence="3 5" id="KW-0460">Magnesium</keyword>
<name>A0ABU9Z1L8_9RHOO</name>
<dbReference type="PANTHER" id="PTHR11702:SF31">
    <property type="entry name" value="MITOCHONDRIAL RIBOSOME-ASSOCIATED GTPASE 2"/>
    <property type="match status" value="1"/>
</dbReference>
<dbReference type="InterPro" id="IPR027417">
    <property type="entry name" value="P-loop_NTPase"/>
</dbReference>
<comment type="function">
    <text evidence="5">An essential GTPase which binds GTP, GDP and possibly (p)ppGpp with moderate affinity, with high nucleotide exchange rates and a fairly low GTP hydrolysis rate. Plays a role in control of the cell cycle, stress response, ribosome biogenesis and in those bacteria that undergo differentiation, in morphogenesis control.</text>
</comment>
<dbReference type="Proteomes" id="UP001410394">
    <property type="component" value="Unassembled WGS sequence"/>
</dbReference>
<reference evidence="9 10" key="1">
    <citation type="journal article" date="2018" name="Int. J. Syst. Evol. Microbiol.">
        <title>Uliginosibacterium sediminicola sp. nov., isolated from freshwater sediment.</title>
        <authorList>
            <person name="Hwang W.M."/>
            <person name="Kim S.M."/>
            <person name="Kang K."/>
            <person name="Ahn T.Y."/>
        </authorList>
    </citation>
    <scope>NUCLEOTIDE SEQUENCE [LARGE SCALE GENOMIC DNA]</scope>
    <source>
        <strain evidence="9 10">M1-21</strain>
    </source>
</reference>
<keyword evidence="5" id="KW-0479">Metal-binding</keyword>
<feature type="binding site" evidence="5">
    <location>
        <begin position="166"/>
        <end position="173"/>
    </location>
    <ligand>
        <name>GTP</name>
        <dbReference type="ChEBI" id="CHEBI:37565"/>
    </ligand>
</feature>
<evidence type="ECO:0000313" key="9">
    <source>
        <dbReference type="EMBL" id="MEN3069909.1"/>
    </source>
</evidence>
<dbReference type="EMBL" id="JBDIVE010000009">
    <property type="protein sequence ID" value="MEN3069909.1"/>
    <property type="molecule type" value="Genomic_DNA"/>
</dbReference>
<keyword evidence="2 5" id="KW-0547">Nucleotide-binding</keyword>
<dbReference type="EC" id="3.6.5.-" evidence="5"/>
<feature type="binding site" evidence="5">
    <location>
        <begin position="315"/>
        <end position="317"/>
    </location>
    <ligand>
        <name>GTP</name>
        <dbReference type="ChEBI" id="CHEBI:37565"/>
    </ligand>
</feature>
<feature type="region of interest" description="Disordered" evidence="6">
    <location>
        <begin position="343"/>
        <end position="382"/>
    </location>
</feature>
<keyword evidence="5" id="KW-0963">Cytoplasm</keyword>
<evidence type="ECO:0000256" key="6">
    <source>
        <dbReference type="SAM" id="MobiDB-lite"/>
    </source>
</evidence>
<feature type="domain" description="Obg" evidence="8">
    <location>
        <begin position="1"/>
        <end position="159"/>
    </location>
</feature>
<proteinExistence type="inferred from homology"/>
<dbReference type="InterPro" id="IPR006074">
    <property type="entry name" value="GTP1-OBG_CS"/>
</dbReference>
<feature type="binding site" evidence="5">
    <location>
        <begin position="284"/>
        <end position="287"/>
    </location>
    <ligand>
        <name>GTP</name>
        <dbReference type="ChEBI" id="CHEBI:37565"/>
    </ligand>
</feature>
<feature type="compositionally biased region" description="Acidic residues" evidence="6">
    <location>
        <begin position="360"/>
        <end position="375"/>
    </location>
</feature>
<dbReference type="PRINTS" id="PR00326">
    <property type="entry name" value="GTP1OBG"/>
</dbReference>
<dbReference type="PANTHER" id="PTHR11702">
    <property type="entry name" value="DEVELOPMENTALLY REGULATED GTP-BINDING PROTEIN-RELATED"/>
    <property type="match status" value="1"/>
</dbReference>